<protein>
    <submittedName>
        <fullName evidence="2">U3-Sparatoxin-Hju1a_1</fullName>
    </submittedName>
</protein>
<accession>A0A4Q8K1Y5</accession>
<reference evidence="2" key="1">
    <citation type="submission" date="2017-05" db="EMBL/GenBank/DDBJ databases">
        <authorList>
            <person name="QRISCLOUD D."/>
        </authorList>
    </citation>
    <scope>NUCLEOTIDE SEQUENCE</scope>
</reference>
<reference evidence="2" key="2">
    <citation type="submission" date="2019-05" db="EMBL/GenBank/DDBJ databases">
        <title>Unravelling the molecular evolution of spider venoms.</title>
        <authorList>
            <person name="Pineda S."/>
        </authorList>
    </citation>
    <scope>NUCLEOTIDE SEQUENCE</scope>
</reference>
<feature type="signal peptide" evidence="1">
    <location>
        <begin position="1"/>
        <end position="25"/>
    </location>
</feature>
<proteinExistence type="predicted"/>
<feature type="chain" id="PRO_5020821033" evidence="1">
    <location>
        <begin position="26"/>
        <end position="114"/>
    </location>
</feature>
<evidence type="ECO:0000313" key="2">
    <source>
        <dbReference type="EMBL" id="SNX33416.1"/>
    </source>
</evidence>
<name>A0A4Q8K1Y5_9ARAC</name>
<evidence type="ECO:0000256" key="1">
    <source>
        <dbReference type="SAM" id="SignalP"/>
    </source>
</evidence>
<sequence length="114" mass="12626">MHIKPIIMQVSYALFLASFFGGPISQTIKVFPGIGCKLFKEEISNALLIALLYCSRRETEANFIFSCIFCIRSCCHLITLFLLEESPGSPFSLPSSNFSRLTTALYASKNCIGS</sequence>
<dbReference type="AlphaFoldDB" id="A0A4Q8K1Y5"/>
<dbReference type="EMBL" id="HAHI01000079">
    <property type="protein sequence ID" value="SNX33416.1"/>
    <property type="molecule type" value="Transcribed_RNA"/>
</dbReference>
<organism evidence="2">
    <name type="scientific">Heteropoda jugulans</name>
    <dbReference type="NCBI Taxonomy" id="1358901"/>
    <lineage>
        <taxon>Eukaryota</taxon>
        <taxon>Metazoa</taxon>
        <taxon>Ecdysozoa</taxon>
        <taxon>Arthropoda</taxon>
        <taxon>Chelicerata</taxon>
        <taxon>Arachnida</taxon>
        <taxon>Araneae</taxon>
        <taxon>Araneomorphae</taxon>
        <taxon>Entelegynae</taxon>
        <taxon>Dionycha</taxon>
        <taxon>Sparassidae</taxon>
        <taxon>Heteropoda</taxon>
    </lineage>
</organism>
<keyword evidence="1" id="KW-0732">Signal</keyword>